<sequence length="181" mass="19993">MTDHVFSSNPGTSEGVTMTDIEQARYEPGRGASPTRLSADRLDSFLATHRMGALATNKRDRHPHLSTVAYRWDPATRTISIGSTADRAKVRQLIRDPYAALYVSSPDHLTFAVAEGTAEVSPVSTIPGDATGREMLTMFPEFDNPDDAPTFFANMVEDDRLVIRLRVARLYGDTLAPDRRP</sequence>
<dbReference type="NCBIfam" id="TIGR03618">
    <property type="entry name" value="Rv1155_F420"/>
    <property type="match status" value="1"/>
</dbReference>
<dbReference type="Proteomes" id="UP001550628">
    <property type="component" value="Unassembled WGS sequence"/>
</dbReference>
<dbReference type="InterPro" id="IPR012349">
    <property type="entry name" value="Split_barrel_FMN-bd"/>
</dbReference>
<dbReference type="Pfam" id="PF01243">
    <property type="entry name" value="PNPOx_N"/>
    <property type="match status" value="1"/>
</dbReference>
<feature type="domain" description="Pyridoxamine 5'-phosphate oxidase N-terminal" evidence="2">
    <location>
        <begin position="40"/>
        <end position="124"/>
    </location>
</feature>
<protein>
    <submittedName>
        <fullName evidence="3">TIGR03618 family F420-dependent PPOX class oxidoreductase</fullName>
    </submittedName>
</protein>
<dbReference type="InterPro" id="IPR011576">
    <property type="entry name" value="Pyridox_Oxase_N"/>
</dbReference>
<accession>A0ABV2X1V1</accession>
<evidence type="ECO:0000313" key="4">
    <source>
        <dbReference type="Proteomes" id="UP001550628"/>
    </source>
</evidence>
<dbReference type="PANTHER" id="PTHR35176:SF2">
    <property type="entry name" value="F420H(2)-DEPENDENT REDUCTASE RV1155"/>
    <property type="match status" value="1"/>
</dbReference>
<evidence type="ECO:0000313" key="3">
    <source>
        <dbReference type="EMBL" id="MEU1957108.1"/>
    </source>
</evidence>
<dbReference type="PANTHER" id="PTHR35176">
    <property type="entry name" value="HEME OXYGENASE HI_0854-RELATED"/>
    <property type="match status" value="1"/>
</dbReference>
<comment type="caution">
    <text evidence="3">The sequence shown here is derived from an EMBL/GenBank/DDBJ whole genome shotgun (WGS) entry which is preliminary data.</text>
</comment>
<proteinExistence type="predicted"/>
<dbReference type="InterPro" id="IPR052019">
    <property type="entry name" value="F420H2_bilvrd_red/Heme_oxyg"/>
</dbReference>
<keyword evidence="4" id="KW-1185">Reference proteome</keyword>
<dbReference type="EMBL" id="JBEYBF010000054">
    <property type="protein sequence ID" value="MEU1957108.1"/>
    <property type="molecule type" value="Genomic_DNA"/>
</dbReference>
<dbReference type="SUPFAM" id="SSF50475">
    <property type="entry name" value="FMN-binding split barrel"/>
    <property type="match status" value="1"/>
</dbReference>
<keyword evidence="1" id="KW-0560">Oxidoreductase</keyword>
<gene>
    <name evidence="3" type="ORF">ABZ510_35300</name>
</gene>
<name>A0ABV2X1V1_9NOCA</name>
<dbReference type="Gene3D" id="2.30.110.10">
    <property type="entry name" value="Electron Transport, Fmn-binding Protein, Chain A"/>
    <property type="match status" value="1"/>
</dbReference>
<evidence type="ECO:0000259" key="2">
    <source>
        <dbReference type="Pfam" id="PF01243"/>
    </source>
</evidence>
<dbReference type="InterPro" id="IPR019920">
    <property type="entry name" value="F420-binding_dom_put"/>
</dbReference>
<evidence type="ECO:0000256" key="1">
    <source>
        <dbReference type="ARBA" id="ARBA00023002"/>
    </source>
</evidence>
<organism evidence="3 4">
    <name type="scientific">Nocardia rhamnosiphila</name>
    <dbReference type="NCBI Taxonomy" id="426716"/>
    <lineage>
        <taxon>Bacteria</taxon>
        <taxon>Bacillati</taxon>
        <taxon>Actinomycetota</taxon>
        <taxon>Actinomycetes</taxon>
        <taxon>Mycobacteriales</taxon>
        <taxon>Nocardiaceae</taxon>
        <taxon>Nocardia</taxon>
    </lineage>
</organism>
<reference evidence="3 4" key="1">
    <citation type="submission" date="2024-06" db="EMBL/GenBank/DDBJ databases">
        <title>The Natural Products Discovery Center: Release of the First 8490 Sequenced Strains for Exploring Actinobacteria Biosynthetic Diversity.</title>
        <authorList>
            <person name="Kalkreuter E."/>
            <person name="Kautsar S.A."/>
            <person name="Yang D."/>
            <person name="Bader C.D."/>
            <person name="Teijaro C.N."/>
            <person name="Fluegel L."/>
            <person name="Davis C.M."/>
            <person name="Simpson J.R."/>
            <person name="Lauterbach L."/>
            <person name="Steele A.D."/>
            <person name="Gui C."/>
            <person name="Meng S."/>
            <person name="Li G."/>
            <person name="Viehrig K."/>
            <person name="Ye F."/>
            <person name="Su P."/>
            <person name="Kiefer A.F."/>
            <person name="Nichols A."/>
            <person name="Cepeda A.J."/>
            <person name="Yan W."/>
            <person name="Fan B."/>
            <person name="Jiang Y."/>
            <person name="Adhikari A."/>
            <person name="Zheng C.-J."/>
            <person name="Schuster L."/>
            <person name="Cowan T.M."/>
            <person name="Smanski M.J."/>
            <person name="Chevrette M.G."/>
            <person name="De Carvalho L.P.S."/>
            <person name="Shen B."/>
        </authorList>
    </citation>
    <scope>NUCLEOTIDE SEQUENCE [LARGE SCALE GENOMIC DNA]</scope>
    <source>
        <strain evidence="3 4">NPDC019708</strain>
    </source>
</reference>
<dbReference type="RefSeq" id="WP_356958700.1">
    <property type="nucleotide sequence ID" value="NZ_JBEYBD010000016.1"/>
</dbReference>